<dbReference type="GO" id="GO:0004843">
    <property type="term" value="F:cysteine-type deubiquitinase activity"/>
    <property type="evidence" value="ECO:0007669"/>
    <property type="project" value="UniProtKB-UniRule"/>
</dbReference>
<dbReference type="InterPro" id="IPR001394">
    <property type="entry name" value="Peptidase_C19_UCH"/>
</dbReference>
<keyword evidence="5" id="KW-1185">Reference proteome</keyword>
<proteinExistence type="inferred from homology"/>
<evidence type="ECO:0000313" key="6">
    <source>
        <dbReference type="RefSeq" id="XP_052121712.1"/>
    </source>
</evidence>
<dbReference type="GO" id="GO:0005634">
    <property type="term" value="C:nucleus"/>
    <property type="evidence" value="ECO:0007669"/>
    <property type="project" value="TreeGrafter"/>
</dbReference>
<dbReference type="Gene3D" id="3.90.70.10">
    <property type="entry name" value="Cysteine proteinases"/>
    <property type="match status" value="1"/>
</dbReference>
<dbReference type="InterPro" id="IPR038765">
    <property type="entry name" value="Papain-like_cys_pep_sf"/>
</dbReference>
<accession>A0A9C6WYS8</accession>
<organism evidence="5 7">
    <name type="scientific">Frankliniella occidentalis</name>
    <name type="common">Western flower thrips</name>
    <name type="synonym">Euthrips occidentalis</name>
    <dbReference type="NCBI Taxonomy" id="133901"/>
    <lineage>
        <taxon>Eukaryota</taxon>
        <taxon>Metazoa</taxon>
        <taxon>Ecdysozoa</taxon>
        <taxon>Arthropoda</taxon>
        <taxon>Hexapoda</taxon>
        <taxon>Insecta</taxon>
        <taxon>Pterygota</taxon>
        <taxon>Neoptera</taxon>
        <taxon>Paraneoptera</taxon>
        <taxon>Thysanoptera</taxon>
        <taxon>Terebrantia</taxon>
        <taxon>Thripoidea</taxon>
        <taxon>Thripidae</taxon>
        <taxon>Frankliniella</taxon>
    </lineage>
</organism>
<dbReference type="OrthoDB" id="7460492at2759"/>
<dbReference type="Proteomes" id="UP000504606">
    <property type="component" value="Unplaced"/>
</dbReference>
<keyword evidence="2" id="KW-0378">Hydrolase</keyword>
<dbReference type="RefSeq" id="XP_052121712.1">
    <property type="nucleotide sequence ID" value="XM_052265752.1"/>
</dbReference>
<comment type="catalytic activity">
    <reaction evidence="2">
        <text>Thiol-dependent hydrolysis of ester, thioester, amide, peptide and isopeptide bonds formed by the C-terminal Gly of ubiquitin (a 76-residue protein attached to proteins as an intracellular targeting signal).</text>
        <dbReference type="EC" id="3.4.19.12"/>
    </reaction>
</comment>
<dbReference type="GeneID" id="113208160"/>
<dbReference type="PANTHER" id="PTHR24006:SF747">
    <property type="entry name" value="UBIQUITIN CARBOXYL-TERMINAL HYDROLASE 20"/>
    <property type="match status" value="1"/>
</dbReference>
<dbReference type="InterPro" id="IPR028889">
    <property type="entry name" value="USP"/>
</dbReference>
<dbReference type="Pfam" id="PF00443">
    <property type="entry name" value="UCH"/>
    <property type="match status" value="1"/>
</dbReference>
<dbReference type="InterPro" id="IPR050164">
    <property type="entry name" value="Peptidase_C19"/>
</dbReference>
<feature type="region of interest" description="Disordered" evidence="3">
    <location>
        <begin position="1"/>
        <end position="57"/>
    </location>
</feature>
<dbReference type="PANTHER" id="PTHR24006">
    <property type="entry name" value="UBIQUITIN CARBOXYL-TERMINAL HYDROLASE"/>
    <property type="match status" value="1"/>
</dbReference>
<dbReference type="KEGG" id="foc:113208160"/>
<comment type="similarity">
    <text evidence="1 2">Belongs to the peptidase C19 family.</text>
</comment>
<reference evidence="6 7" key="1">
    <citation type="submission" date="2025-04" db="UniProtKB">
        <authorList>
            <consortium name="RefSeq"/>
        </authorList>
    </citation>
    <scope>IDENTIFICATION</scope>
    <source>
        <tissue evidence="6 7">Whole organism</tissue>
    </source>
</reference>
<dbReference type="PROSITE" id="PS00972">
    <property type="entry name" value="USP_1"/>
    <property type="match status" value="1"/>
</dbReference>
<dbReference type="GO" id="GO:0006508">
    <property type="term" value="P:proteolysis"/>
    <property type="evidence" value="ECO:0007669"/>
    <property type="project" value="UniProtKB-KW"/>
</dbReference>
<keyword evidence="2" id="KW-0833">Ubl conjugation pathway</keyword>
<feature type="domain" description="USP" evidence="4">
    <location>
        <begin position="261"/>
        <end position="543"/>
    </location>
</feature>
<sequence>MPSFYTRKKRRKSKLDVRTGNWRKQRKRDDRRKAAGNVNLTHENSDLKPLPSTSGITSNVKVYSQSMYANSNQSEIEVEKKESSPSDSSVQKTPILQASTPNKSSSQPSQIGIRKPSFMSLHVESTSELESDVNDLMENTSVNPNSLRSHTSLTTAELLANVAKFGQSISQINTSQSIVQSNLKSSLSTGNVEKKVVFRDEKDELDTFEPGPEHNSFESITPLRSNSENRLAVTSSSPLISDHPVPQPRSSLVPNFTTAPGGIRNIGNTCFMASTLQALLHLRGFIAILKQHTEHSVLCMKSNCFACCIFHLLDILKTGETLDPSVTYLKFSKFLRGSESFFDGAQHDAHEFLCQVLQVMNNVAVGEEFGFYQRSDRRCTSCGEVSVSNYTLTTQIQLQMDSSVQAAINSLFAWSSMQVKVLCESCHKQCDFDRRFVLDSAPKTLVVQLLRFKADGSRDDASIEINQRIMFNNLQYELCGMVLHTGVTASAGHYTAKVAQTDSNNNNVAWFKCNDSLVSVDSMDLKSQTDNAAKAYILFYDWSSSSESDLDERKEDHNELIHHSTSVAIPLPKEASIEVFNQPVSGDGDNGNRLVIDVDRNSAEEIPLPKSKASKQPLKTETPMYLRKNFRGTPFNTQFVTAIYSLYQYFLSEKEFGGPLIDVCKVRERVSQALHISKRMVTDCKQKIDTAMASGIPFHTPKRTRNKQWKARNVDNFTKAAITNLIHQTALTGRLVTIKELLELIRQRSIAYHGGLSTLRKIVRNLGFKYARVNGRRVVCEKPSVVLKKIAFLRRYNELQDFDFDLIRGGINFDYSRCTRWLISNRYSSDICEYSQDIQNIHRYSSIFINIQGH</sequence>
<gene>
    <name evidence="6 7" type="primary">LOC113208160</name>
</gene>
<keyword evidence="2" id="KW-0645">Protease</keyword>
<dbReference type="GO" id="GO:0005829">
    <property type="term" value="C:cytosol"/>
    <property type="evidence" value="ECO:0007669"/>
    <property type="project" value="TreeGrafter"/>
</dbReference>
<evidence type="ECO:0000259" key="4">
    <source>
        <dbReference type="PROSITE" id="PS50235"/>
    </source>
</evidence>
<evidence type="ECO:0000313" key="7">
    <source>
        <dbReference type="RefSeq" id="XP_052121713.1"/>
    </source>
</evidence>
<feature type="region of interest" description="Disordered" evidence="3">
    <location>
        <begin position="70"/>
        <end position="112"/>
    </location>
</feature>
<dbReference type="AlphaFoldDB" id="A0A9C6WYS8"/>
<protein>
    <recommendedName>
        <fullName evidence="2">Ubiquitin carboxyl-terminal hydrolase</fullName>
        <ecNumber evidence="2">3.4.19.12</ecNumber>
    </recommendedName>
</protein>
<evidence type="ECO:0000256" key="1">
    <source>
        <dbReference type="ARBA" id="ARBA00009085"/>
    </source>
</evidence>
<evidence type="ECO:0000256" key="3">
    <source>
        <dbReference type="SAM" id="MobiDB-lite"/>
    </source>
</evidence>
<feature type="compositionally biased region" description="Basic residues" evidence="3">
    <location>
        <begin position="1"/>
        <end position="13"/>
    </location>
</feature>
<name>A0A9C6WYS8_FRAOC</name>
<evidence type="ECO:0000313" key="5">
    <source>
        <dbReference type="Proteomes" id="UP000504606"/>
    </source>
</evidence>
<keyword evidence="2" id="KW-0788">Thiol protease</keyword>
<dbReference type="PROSITE" id="PS50235">
    <property type="entry name" value="USP_3"/>
    <property type="match status" value="1"/>
</dbReference>
<dbReference type="SUPFAM" id="SSF54001">
    <property type="entry name" value="Cysteine proteinases"/>
    <property type="match status" value="1"/>
</dbReference>
<dbReference type="GO" id="GO:0016579">
    <property type="term" value="P:protein deubiquitination"/>
    <property type="evidence" value="ECO:0007669"/>
    <property type="project" value="InterPro"/>
</dbReference>
<dbReference type="InterPro" id="IPR018200">
    <property type="entry name" value="USP_CS"/>
</dbReference>
<dbReference type="PROSITE" id="PS00973">
    <property type="entry name" value="USP_2"/>
    <property type="match status" value="1"/>
</dbReference>
<dbReference type="EC" id="3.4.19.12" evidence="2"/>
<feature type="compositionally biased region" description="Polar residues" evidence="3">
    <location>
        <begin position="85"/>
        <end position="110"/>
    </location>
</feature>
<evidence type="ECO:0000256" key="2">
    <source>
        <dbReference type="RuleBase" id="RU366025"/>
    </source>
</evidence>
<dbReference type="RefSeq" id="XP_052121713.1">
    <property type="nucleotide sequence ID" value="XM_052265753.1"/>
</dbReference>